<feature type="chain" id="PRO_5037127359" evidence="7">
    <location>
        <begin position="30"/>
        <end position="507"/>
    </location>
</feature>
<evidence type="ECO:0000256" key="5">
    <source>
        <dbReference type="ARBA" id="ARBA00022833"/>
    </source>
</evidence>
<dbReference type="GO" id="GO:0051603">
    <property type="term" value="P:proteolysis involved in protein catabolic process"/>
    <property type="evidence" value="ECO:0007669"/>
    <property type="project" value="TreeGrafter"/>
</dbReference>
<dbReference type="EMBL" id="JACORU010000001">
    <property type="protein sequence ID" value="MBC5763626.1"/>
    <property type="molecule type" value="Genomic_DNA"/>
</dbReference>
<keyword evidence="4" id="KW-0378">Hydrolase</keyword>
<dbReference type="GO" id="GO:0016020">
    <property type="term" value="C:membrane"/>
    <property type="evidence" value="ECO:0007669"/>
    <property type="project" value="TreeGrafter"/>
</dbReference>
<evidence type="ECO:0000259" key="8">
    <source>
        <dbReference type="Pfam" id="PF01435"/>
    </source>
</evidence>
<gene>
    <name evidence="9" type="ORF">H8R02_04145</name>
</gene>
<dbReference type="AlphaFoldDB" id="A0A923S0V8"/>
<accession>A0A923S0V8</accession>
<keyword evidence="2" id="KW-0645">Protease</keyword>
<dbReference type="SUPFAM" id="SSF48452">
    <property type="entry name" value="TPR-like"/>
    <property type="match status" value="1"/>
</dbReference>
<dbReference type="GO" id="GO:0004222">
    <property type="term" value="F:metalloendopeptidase activity"/>
    <property type="evidence" value="ECO:0007669"/>
    <property type="project" value="InterPro"/>
</dbReference>
<evidence type="ECO:0000256" key="4">
    <source>
        <dbReference type="ARBA" id="ARBA00022801"/>
    </source>
</evidence>
<keyword evidence="10" id="KW-1185">Reference proteome</keyword>
<keyword evidence="5" id="KW-0862">Zinc</keyword>
<evidence type="ECO:0000256" key="2">
    <source>
        <dbReference type="ARBA" id="ARBA00022670"/>
    </source>
</evidence>
<dbReference type="InterPro" id="IPR001915">
    <property type="entry name" value="Peptidase_M48"/>
</dbReference>
<dbReference type="Pfam" id="PF01435">
    <property type="entry name" value="Peptidase_M48"/>
    <property type="match status" value="1"/>
</dbReference>
<feature type="domain" description="Peptidase M48" evidence="8">
    <location>
        <begin position="104"/>
        <end position="270"/>
    </location>
</feature>
<evidence type="ECO:0000256" key="7">
    <source>
        <dbReference type="SAM" id="SignalP"/>
    </source>
</evidence>
<evidence type="ECO:0000313" key="9">
    <source>
        <dbReference type="EMBL" id="MBC5763626.1"/>
    </source>
</evidence>
<keyword evidence="6 9" id="KW-0482">Metalloprotease</keyword>
<evidence type="ECO:0000256" key="6">
    <source>
        <dbReference type="ARBA" id="ARBA00023049"/>
    </source>
</evidence>
<dbReference type="InterPro" id="IPR011990">
    <property type="entry name" value="TPR-like_helical_dom_sf"/>
</dbReference>
<keyword evidence="3" id="KW-0479">Metal-binding</keyword>
<comment type="cofactor">
    <cofactor evidence="1">
        <name>Zn(2+)</name>
        <dbReference type="ChEBI" id="CHEBI:29105"/>
    </cofactor>
</comment>
<dbReference type="Proteomes" id="UP000596827">
    <property type="component" value="Unassembled WGS sequence"/>
</dbReference>
<name>A0A923S0V8_9BURK</name>
<dbReference type="PANTHER" id="PTHR22726:SF1">
    <property type="entry name" value="METALLOENDOPEPTIDASE OMA1, MITOCHONDRIAL"/>
    <property type="match status" value="1"/>
</dbReference>
<reference evidence="9" key="1">
    <citation type="submission" date="2020-08" db="EMBL/GenBank/DDBJ databases">
        <title>Ramlibacter sp. GTP1 16S ribosomal RNA gene genome sequencing and assembly.</title>
        <authorList>
            <person name="Kang M."/>
        </authorList>
    </citation>
    <scope>NUCLEOTIDE SEQUENCE</scope>
    <source>
        <strain evidence="9">GTP1</strain>
    </source>
</reference>
<dbReference type="PANTHER" id="PTHR22726">
    <property type="entry name" value="METALLOENDOPEPTIDASE OMA1"/>
    <property type="match status" value="1"/>
</dbReference>
<sequence>MTAPTPSRRRKWTPLVLALVLAAHVPGGAQQRGALPGLGSGDGAMTTAAERKLGERVARELFRDPDYIDDPVVSEYVQKIWQPLLAAARSRGELTGELDDRFAWRVLLGKDRSINAFAVPGGWLGLHMGLIAVTQTQDELASVLAHELSHVTQRHISRMIEQEGKTTPLMIGAMILGAIAASKNPQVGQAMIAGGSALGQQLGLNFSRDMEREADRIGYGVATQAGYEPQGFVNMFDRLYQASRHNDSGNFPYLRTHPLTTERIAEMQARQPLAQRAGPLVPTMEHAMIAARARVVSNSGVDALRAMMGEADASNFATLPQVRQAAVLYGSALAASRLKENAAAGRLLTRLKPATAGDAAGTRLARLLAAEAALAAGDAPTTIALTDVRGAERPEVLLLGEARLAAGRAADAVGPLQTWVTIHGKDGTAWQLLGRAFAAQGQQVRAIRADAESQASQLDYQAALDRLRAAQDLMRKGAGATDHIEASIIDTRARQIQLLLREQTLER</sequence>
<dbReference type="Gene3D" id="3.30.2010.10">
    <property type="entry name" value="Metalloproteases ('zincins'), catalytic domain"/>
    <property type="match status" value="1"/>
</dbReference>
<evidence type="ECO:0000256" key="1">
    <source>
        <dbReference type="ARBA" id="ARBA00001947"/>
    </source>
</evidence>
<keyword evidence="7" id="KW-0732">Signal</keyword>
<evidence type="ECO:0000256" key="3">
    <source>
        <dbReference type="ARBA" id="ARBA00022723"/>
    </source>
</evidence>
<evidence type="ECO:0000313" key="10">
    <source>
        <dbReference type="Proteomes" id="UP000596827"/>
    </source>
</evidence>
<dbReference type="RefSeq" id="WP_187080066.1">
    <property type="nucleotide sequence ID" value="NZ_JACORU010000001.1"/>
</dbReference>
<protein>
    <submittedName>
        <fullName evidence="9">M48 family metalloprotease</fullName>
    </submittedName>
</protein>
<comment type="caution">
    <text evidence="9">The sequence shown here is derived from an EMBL/GenBank/DDBJ whole genome shotgun (WGS) entry which is preliminary data.</text>
</comment>
<feature type="signal peptide" evidence="7">
    <location>
        <begin position="1"/>
        <end position="29"/>
    </location>
</feature>
<organism evidence="9 10">
    <name type="scientific">Ramlibacter albus</name>
    <dbReference type="NCBI Taxonomy" id="2079448"/>
    <lineage>
        <taxon>Bacteria</taxon>
        <taxon>Pseudomonadati</taxon>
        <taxon>Pseudomonadota</taxon>
        <taxon>Betaproteobacteria</taxon>
        <taxon>Burkholderiales</taxon>
        <taxon>Comamonadaceae</taxon>
        <taxon>Ramlibacter</taxon>
    </lineage>
</organism>
<proteinExistence type="predicted"/>
<dbReference type="InterPro" id="IPR051156">
    <property type="entry name" value="Mito/Outer_Membr_Metalloprot"/>
</dbReference>
<dbReference type="GO" id="GO:0046872">
    <property type="term" value="F:metal ion binding"/>
    <property type="evidence" value="ECO:0007669"/>
    <property type="project" value="UniProtKB-KW"/>
</dbReference>